<proteinExistence type="predicted"/>
<dbReference type="InterPro" id="IPR029479">
    <property type="entry name" value="Nitroreductase"/>
</dbReference>
<dbReference type="Proteomes" id="UP000050465">
    <property type="component" value="Unassembled WGS sequence"/>
</dbReference>
<evidence type="ECO:0000313" key="2">
    <source>
        <dbReference type="EMBL" id="KPQ36406.1"/>
    </source>
</evidence>
<dbReference type="NCBIfam" id="TIGR03605">
    <property type="entry name" value="antibiot_sagB"/>
    <property type="match status" value="2"/>
</dbReference>
<feature type="domain" description="Nitroreductase" evidence="1">
    <location>
        <begin position="95"/>
        <end position="232"/>
    </location>
</feature>
<gene>
    <name evidence="2" type="ORF">HLUCCA11_05975</name>
</gene>
<feature type="domain" description="Nitroreductase" evidence="1">
    <location>
        <begin position="340"/>
        <end position="515"/>
    </location>
</feature>
<dbReference type="PATRIC" id="fig|1666911.3.peg.5117"/>
<dbReference type="Gene3D" id="3.40.109.10">
    <property type="entry name" value="NADH Oxidase"/>
    <property type="match status" value="2"/>
</dbReference>
<dbReference type="STRING" id="1666911.HLUCCA11_05975"/>
<evidence type="ECO:0000259" key="1">
    <source>
        <dbReference type="Pfam" id="PF00881"/>
    </source>
</evidence>
<organism evidence="2 3">
    <name type="scientific">Phormidesmis priestleyi Ana</name>
    <dbReference type="NCBI Taxonomy" id="1666911"/>
    <lineage>
        <taxon>Bacteria</taxon>
        <taxon>Bacillati</taxon>
        <taxon>Cyanobacteriota</taxon>
        <taxon>Cyanophyceae</taxon>
        <taxon>Leptolyngbyales</taxon>
        <taxon>Leptolyngbyaceae</taxon>
        <taxon>Phormidesmis</taxon>
    </lineage>
</organism>
<dbReference type="GO" id="GO:0016491">
    <property type="term" value="F:oxidoreductase activity"/>
    <property type="evidence" value="ECO:0007669"/>
    <property type="project" value="InterPro"/>
</dbReference>
<reference evidence="2 3" key="1">
    <citation type="submission" date="2015-09" db="EMBL/GenBank/DDBJ databases">
        <title>Identification and resolution of microdiversity through metagenomic sequencing of parallel consortia.</title>
        <authorList>
            <person name="Nelson W.C."/>
            <person name="Romine M.F."/>
            <person name="Lindemann S.R."/>
        </authorList>
    </citation>
    <scope>NUCLEOTIDE SEQUENCE [LARGE SCALE GENOMIC DNA]</scope>
    <source>
        <strain evidence="2">Ana</strain>
    </source>
</reference>
<dbReference type="SUPFAM" id="SSF55469">
    <property type="entry name" value="FMN-dependent nitroreductase-like"/>
    <property type="match status" value="2"/>
</dbReference>
<protein>
    <submittedName>
        <fullName evidence="2">Nitroreductase</fullName>
    </submittedName>
</protein>
<name>A0A0P8DI62_9CYAN</name>
<evidence type="ECO:0000313" key="3">
    <source>
        <dbReference type="Proteomes" id="UP000050465"/>
    </source>
</evidence>
<sequence>MADVSIAQHYHQRTKYDPETIAAMGQKGLDWAQQPLPYKDYKLGHEIDLKPYLEKDLSNTDADWRWWQRLSRLLIDSYGLTAKVMTFSGEPMYLRAAPSAGGLYPAEVYLVSRGRSLLPAGLYNYQVRTHSLWRFWDDHPWQALQAGCFWHPSLETTQLALVVSAVFERSAWRYQDRAYRRVFLDSGHLLGNFEIAGTLCDYRPHLIGGFADELINRLLYLDGVSESAIALMALSDLFQVEQNLPPARTALPSPTHFALERVPERVPEGELLGYLHEHSAIAADAGFGQQEQKNATLPLSSSHNPLADKYNFPFGITVSTKTQPIPWGDRLEDLENTLLTRRSTRRYVNAPLIRADLFALLDFSYHPEHYRLQSFDSAPDYFDLSLIETFVAVSNVEMLEAGCYYYAPQAEELRQIRFDQFRKDLHFLCLGQELGRDASVVIFHTANLATAVEKYGDRAYRYLHMDAGHLGQRLNLAATQRNLGVSGIAGFFDDQVNELLSIPAEEAVLYITTVGQKPSR</sequence>
<dbReference type="AlphaFoldDB" id="A0A0P8DI62"/>
<comment type="caution">
    <text evidence="2">The sequence shown here is derived from an EMBL/GenBank/DDBJ whole genome shotgun (WGS) entry which is preliminary data.</text>
</comment>
<dbReference type="Pfam" id="PF00881">
    <property type="entry name" value="Nitroreductase"/>
    <property type="match status" value="2"/>
</dbReference>
<dbReference type="CDD" id="cd02142">
    <property type="entry name" value="McbC_SagB-like_oxidoreductase"/>
    <property type="match status" value="2"/>
</dbReference>
<dbReference type="PANTHER" id="PTHR42741">
    <property type="entry name" value="NITROREDUCTASE FAMILY PROTEIN"/>
    <property type="match status" value="1"/>
</dbReference>
<dbReference type="EMBL" id="LJZR01000006">
    <property type="protein sequence ID" value="KPQ36406.1"/>
    <property type="molecule type" value="Genomic_DNA"/>
</dbReference>
<dbReference type="InterPro" id="IPR000415">
    <property type="entry name" value="Nitroreductase-like"/>
</dbReference>
<accession>A0A0P8DI62</accession>
<dbReference type="PANTHER" id="PTHR42741:SF3">
    <property type="entry name" value="NITROREDUCTASE FAMILY PROTEIN"/>
    <property type="match status" value="1"/>
</dbReference>
<dbReference type="InterPro" id="IPR020051">
    <property type="entry name" value="SagB-type_dehydrogenase"/>
</dbReference>